<protein>
    <submittedName>
        <fullName evidence="1">VanW family protein</fullName>
    </submittedName>
</protein>
<reference evidence="1" key="1">
    <citation type="submission" date="2022-06" db="EMBL/GenBank/DDBJ databases">
        <title>Aquibacillus sp. a new bacterium isolated from soil saline samples.</title>
        <authorList>
            <person name="Galisteo C."/>
            <person name="De La Haba R."/>
            <person name="Sanchez-Porro C."/>
            <person name="Ventosa A."/>
        </authorList>
    </citation>
    <scope>NUCLEOTIDE SEQUENCE</scope>
    <source>
        <strain evidence="1">3ASR75-11</strain>
    </source>
</reference>
<name>A0A9X3WUD5_9BACI</name>
<dbReference type="InterPro" id="IPR052913">
    <property type="entry name" value="Glycopeptide_resist_protein"/>
</dbReference>
<dbReference type="RefSeq" id="WP_272437689.1">
    <property type="nucleotide sequence ID" value="NZ_JAMQKB010000023.1"/>
</dbReference>
<dbReference type="Pfam" id="PF04294">
    <property type="entry name" value="VanW"/>
    <property type="match status" value="1"/>
</dbReference>
<proteinExistence type="predicted"/>
<dbReference type="PANTHER" id="PTHR35788:SF1">
    <property type="entry name" value="EXPORTED PROTEIN"/>
    <property type="match status" value="1"/>
</dbReference>
<gene>
    <name evidence="1" type="ORF">NC797_15280</name>
</gene>
<dbReference type="InterPro" id="IPR007391">
    <property type="entry name" value="Vancomycin_resist_VanW"/>
</dbReference>
<dbReference type="Proteomes" id="UP001145050">
    <property type="component" value="Unassembled WGS sequence"/>
</dbReference>
<accession>A0A9X3WUD5</accession>
<keyword evidence="2" id="KW-1185">Reference proteome</keyword>
<comment type="caution">
    <text evidence="1">The sequence shown here is derived from an EMBL/GenBank/DDBJ whole genome shotgun (WGS) entry which is preliminary data.</text>
</comment>
<organism evidence="1 2">
    <name type="scientific">Terrihalobacillus insolitus</name>
    <dbReference type="NCBI Taxonomy" id="2950438"/>
    <lineage>
        <taxon>Bacteria</taxon>
        <taxon>Bacillati</taxon>
        <taxon>Bacillota</taxon>
        <taxon>Bacilli</taxon>
        <taxon>Bacillales</taxon>
        <taxon>Bacillaceae</taxon>
        <taxon>Terrihalobacillus</taxon>
    </lineage>
</organism>
<evidence type="ECO:0000313" key="1">
    <source>
        <dbReference type="EMBL" id="MDC3425870.1"/>
    </source>
</evidence>
<dbReference type="PANTHER" id="PTHR35788">
    <property type="entry name" value="EXPORTED PROTEIN-RELATED"/>
    <property type="match status" value="1"/>
</dbReference>
<dbReference type="AlphaFoldDB" id="A0A9X3WUD5"/>
<sequence>MKTALLSILFVFLPQVDLPSQINITDQGKTLQTVERQQFAIPYFGSPLLERSKLGTLMNKIDQDIYEEPGDATLSADNKIIKELPGKKLNRKRFKVMFYEAFYRKGRITIQIPIQTIYPKVDSELLDQIRVKKIGDYKTYYKTGNEERSHNITLATEAINNYVVFPGETFSFNKVVGKRTKEKGYLPAPVIVKGEIAEDVGGGICQVSSTLYNAVDQAGMEIVQRYSHSKSVPYVPPGRDATVSWYGPDFKFKNKYKKPILIRAKAEQGKMSVIIRTSEAIEPDSREVPSVSK</sequence>
<dbReference type="EMBL" id="JAMQKB010000023">
    <property type="protein sequence ID" value="MDC3425870.1"/>
    <property type="molecule type" value="Genomic_DNA"/>
</dbReference>
<evidence type="ECO:0000313" key="2">
    <source>
        <dbReference type="Proteomes" id="UP001145050"/>
    </source>
</evidence>